<keyword evidence="4" id="KW-1003">Cell membrane</keyword>
<dbReference type="OrthoDB" id="9806929at2"/>
<dbReference type="PROSITE" id="PS01307">
    <property type="entry name" value="MOTA"/>
    <property type="match status" value="1"/>
</dbReference>
<keyword evidence="6 8" id="KW-1133">Transmembrane helix</keyword>
<evidence type="ECO:0000313" key="11">
    <source>
        <dbReference type="Proteomes" id="UP000182569"/>
    </source>
</evidence>
<keyword evidence="10" id="KW-0969">Cilium</keyword>
<evidence type="ECO:0000313" key="10">
    <source>
        <dbReference type="EMBL" id="APC39150.1"/>
    </source>
</evidence>
<dbReference type="NCBIfam" id="NF006583">
    <property type="entry name" value="PRK09109.1"/>
    <property type="match status" value="1"/>
</dbReference>
<dbReference type="GO" id="GO:0071978">
    <property type="term" value="P:bacterial-type flagellum-dependent swarming motility"/>
    <property type="evidence" value="ECO:0007669"/>
    <property type="project" value="InterPro"/>
</dbReference>
<dbReference type="InterPro" id="IPR047055">
    <property type="entry name" value="MotA-like"/>
</dbReference>
<dbReference type="KEGG" id="ceu:A7L45_03255"/>
<dbReference type="InterPro" id="IPR002898">
    <property type="entry name" value="MotA_ExbB_proton_chnl"/>
</dbReference>
<dbReference type="EMBL" id="CP015756">
    <property type="protein sequence ID" value="APC39150.1"/>
    <property type="molecule type" value="Genomic_DNA"/>
</dbReference>
<feature type="transmembrane region" description="Helical" evidence="8">
    <location>
        <begin position="182"/>
        <end position="201"/>
    </location>
</feature>
<evidence type="ECO:0000256" key="7">
    <source>
        <dbReference type="ARBA" id="ARBA00023136"/>
    </source>
</evidence>
<keyword evidence="3" id="KW-0813">Transport</keyword>
<evidence type="ECO:0000256" key="6">
    <source>
        <dbReference type="ARBA" id="ARBA00022989"/>
    </source>
</evidence>
<dbReference type="STRING" id="1552.A7L45_03255"/>
<dbReference type="InterPro" id="IPR000540">
    <property type="entry name" value="Flag_MotA_CS"/>
</dbReference>
<feature type="transmembrane region" description="Helical" evidence="8">
    <location>
        <begin position="35"/>
        <end position="51"/>
    </location>
</feature>
<comment type="similarity">
    <text evidence="2">Belongs to the MotA family.</text>
</comment>
<evidence type="ECO:0000256" key="4">
    <source>
        <dbReference type="ARBA" id="ARBA00022475"/>
    </source>
</evidence>
<proteinExistence type="inferred from homology"/>
<dbReference type="NCBIfam" id="NF005997">
    <property type="entry name" value="PRK08124.1"/>
    <property type="match status" value="1"/>
</dbReference>
<evidence type="ECO:0000256" key="2">
    <source>
        <dbReference type="ARBA" id="ARBA00008038"/>
    </source>
</evidence>
<reference evidence="11" key="1">
    <citation type="journal article" date="2016" name="Front. Microbiol.">
        <title>Complete Genome Sequence of Clostridium estertheticum DSM 8809, a Microbe Identified in Spoiled Vacuum Packed Beef.</title>
        <authorList>
            <person name="Yu Z."/>
            <person name="Gunn L."/>
            <person name="Brennan E."/>
            <person name="Reid R."/>
            <person name="Wall P.G."/>
            <person name="Gaora O.P."/>
            <person name="Hurley D."/>
            <person name="Bolton D."/>
            <person name="Fanning S."/>
        </authorList>
    </citation>
    <scope>NUCLEOTIDE SEQUENCE [LARGE SCALE GENOMIC DNA]</scope>
    <source>
        <strain evidence="11">DSM 8809</strain>
    </source>
</reference>
<feature type="transmembrane region" description="Helical" evidence="8">
    <location>
        <begin position="146"/>
        <end position="170"/>
    </location>
</feature>
<evidence type="ECO:0000256" key="1">
    <source>
        <dbReference type="ARBA" id="ARBA00004651"/>
    </source>
</evidence>
<dbReference type="Proteomes" id="UP000182569">
    <property type="component" value="Chromosome"/>
</dbReference>
<dbReference type="RefSeq" id="WP_071611446.1">
    <property type="nucleotide sequence ID" value="NZ_CP015756.1"/>
</dbReference>
<gene>
    <name evidence="10" type="ORF">A7L45_03255</name>
</gene>
<keyword evidence="11" id="KW-1185">Reference proteome</keyword>
<dbReference type="PANTHER" id="PTHR30433">
    <property type="entry name" value="CHEMOTAXIS PROTEIN MOTA"/>
    <property type="match status" value="1"/>
</dbReference>
<feature type="domain" description="MotA/TolQ/ExbB proton channel" evidence="9">
    <location>
        <begin position="102"/>
        <end position="220"/>
    </location>
</feature>
<keyword evidence="10" id="KW-0966">Cell projection</keyword>
<evidence type="ECO:0000256" key="5">
    <source>
        <dbReference type="ARBA" id="ARBA00022692"/>
    </source>
</evidence>
<evidence type="ECO:0000256" key="8">
    <source>
        <dbReference type="SAM" id="Phobius"/>
    </source>
</evidence>
<dbReference type="AlphaFoldDB" id="A0A1J0GE16"/>
<comment type="subcellular location">
    <subcellularLocation>
        <location evidence="1">Cell membrane</location>
        <topology evidence="1">Multi-pass membrane protein</topology>
    </subcellularLocation>
</comment>
<evidence type="ECO:0000256" key="3">
    <source>
        <dbReference type="ARBA" id="ARBA00022448"/>
    </source>
</evidence>
<keyword evidence="5 8" id="KW-0812">Transmembrane</keyword>
<keyword evidence="10" id="KW-0282">Flagellum</keyword>
<name>A0A1J0GE16_9CLOT</name>
<accession>A0A1J0GE16</accession>
<evidence type="ECO:0000259" key="9">
    <source>
        <dbReference type="Pfam" id="PF01618"/>
    </source>
</evidence>
<dbReference type="PANTHER" id="PTHR30433:SF3">
    <property type="entry name" value="MOTILITY PROTEIN A"/>
    <property type="match status" value="1"/>
</dbReference>
<protein>
    <submittedName>
        <fullName evidence="10">Flagellar motor protein MotA</fullName>
    </submittedName>
</protein>
<keyword evidence="7 8" id="KW-0472">Membrane</keyword>
<dbReference type="GO" id="GO:0005886">
    <property type="term" value="C:plasma membrane"/>
    <property type="evidence" value="ECO:0007669"/>
    <property type="project" value="UniProtKB-SubCell"/>
</dbReference>
<organism evidence="10 11">
    <name type="scientific">Clostridium estertheticum subsp. estertheticum</name>
    <dbReference type="NCBI Taxonomy" id="1552"/>
    <lineage>
        <taxon>Bacteria</taxon>
        <taxon>Bacillati</taxon>
        <taxon>Bacillota</taxon>
        <taxon>Clostridia</taxon>
        <taxon>Eubacteriales</taxon>
        <taxon>Clostridiaceae</taxon>
        <taxon>Clostridium</taxon>
    </lineage>
</organism>
<sequence>MDIFLIIGIITGLGAIVTGMTLKGSSISVLLNPEAAIIILVGTTAAVMNSFPKKEFLKIPSLLGVLFKEKKRDNSAETIEKIVQMSQVTRKNGLLSLEETIKDINDKFMKKGLEMVVDGVDPETVREILEIEIDGLEERHRLGASILTTAGASSPTLGVLGAVIGLIGALGNLADTQKLGESIASAFVATLYGIFFGYVIFHPFASRLKRKSSEEVNTMNIVLEGVLCIQLGENPKNIENKLVCMLEPKDRLKFQQISAEENSNEKEKGTL</sequence>
<dbReference type="Pfam" id="PF01618">
    <property type="entry name" value="MotA_ExbB"/>
    <property type="match status" value="1"/>
</dbReference>
<dbReference type="GO" id="GO:0006935">
    <property type="term" value="P:chemotaxis"/>
    <property type="evidence" value="ECO:0007669"/>
    <property type="project" value="InterPro"/>
</dbReference>